<reference evidence="2" key="1">
    <citation type="journal article" date="2019" name="Sci. Rep.">
        <title>Draft genome of Tanacetum cinerariifolium, the natural source of mosquito coil.</title>
        <authorList>
            <person name="Yamashiro T."/>
            <person name="Shiraishi A."/>
            <person name="Satake H."/>
            <person name="Nakayama K."/>
        </authorList>
    </citation>
    <scope>NUCLEOTIDE SEQUENCE</scope>
</reference>
<sequence length="392" mass="45587">MIIKKNFEIVNAKFERKSIALKAKKESSDEECLTSGSEDEEYTMAVRDFKKIFKRRDKNQRAFFRVSWSDSDEEDDEKVNNETCLVVQASSEARLVAQGYNQQEGIIYDETYASLAKLESIRIQLAYAYALDFKLFQMDVKSAFLNGFINKEVYVVQPLGFIDFEKPNHVYKLKKALYGLKQAPKAWYDRLKAFHIKHEYKIRMADNTLFTKKKSSNLIIVQIYVDDIIFALTCQDMCDEFAKFMHDKFEMSMMGELNFFLGLQIKQMKDEIFFNQSKYIKEMLKKFGLEESKPMKTPMASDTKLIKDEECESVDSTKYRGVIGSLLYLTASRPDIMFSVCLCAFFQEAPKTSHLEAVKRIFRYIKGTTHLGLWYPKGTDTETVVYADSDHA</sequence>
<dbReference type="AlphaFoldDB" id="A0A6L2L822"/>
<accession>A0A6L2L822</accession>
<evidence type="ECO:0000313" key="2">
    <source>
        <dbReference type="EMBL" id="GEU57299.1"/>
    </source>
</evidence>
<dbReference type="InterPro" id="IPR013103">
    <property type="entry name" value="RVT_2"/>
</dbReference>
<name>A0A6L2L822_TANCI</name>
<dbReference type="PANTHER" id="PTHR11439:SF483">
    <property type="entry name" value="PEPTIDE SYNTHASE GLIP-LIKE, PUTATIVE (AFU_ORTHOLOGUE AFUA_3G12920)-RELATED"/>
    <property type="match status" value="1"/>
</dbReference>
<evidence type="ECO:0000259" key="1">
    <source>
        <dbReference type="Pfam" id="PF07727"/>
    </source>
</evidence>
<proteinExistence type="predicted"/>
<dbReference type="PANTHER" id="PTHR11439">
    <property type="entry name" value="GAG-POL-RELATED RETROTRANSPOSON"/>
    <property type="match status" value="1"/>
</dbReference>
<gene>
    <name evidence="2" type="ORF">Tci_029277</name>
</gene>
<feature type="domain" description="Reverse transcriptase Ty1/copia-type" evidence="1">
    <location>
        <begin position="87"/>
        <end position="300"/>
    </location>
</feature>
<dbReference type="SUPFAM" id="SSF56672">
    <property type="entry name" value="DNA/RNA polymerases"/>
    <property type="match status" value="1"/>
</dbReference>
<dbReference type="Pfam" id="PF07727">
    <property type="entry name" value="RVT_2"/>
    <property type="match status" value="1"/>
</dbReference>
<organism evidence="2">
    <name type="scientific">Tanacetum cinerariifolium</name>
    <name type="common">Dalmatian daisy</name>
    <name type="synonym">Chrysanthemum cinerariifolium</name>
    <dbReference type="NCBI Taxonomy" id="118510"/>
    <lineage>
        <taxon>Eukaryota</taxon>
        <taxon>Viridiplantae</taxon>
        <taxon>Streptophyta</taxon>
        <taxon>Embryophyta</taxon>
        <taxon>Tracheophyta</taxon>
        <taxon>Spermatophyta</taxon>
        <taxon>Magnoliopsida</taxon>
        <taxon>eudicotyledons</taxon>
        <taxon>Gunneridae</taxon>
        <taxon>Pentapetalae</taxon>
        <taxon>asterids</taxon>
        <taxon>campanulids</taxon>
        <taxon>Asterales</taxon>
        <taxon>Asteraceae</taxon>
        <taxon>Asteroideae</taxon>
        <taxon>Anthemideae</taxon>
        <taxon>Anthemidinae</taxon>
        <taxon>Tanacetum</taxon>
    </lineage>
</organism>
<protein>
    <submittedName>
        <fullName evidence="2">Retrovirus-related Pol polyprotein from transposon TNT 1-94</fullName>
    </submittedName>
</protein>
<dbReference type="InterPro" id="IPR043502">
    <property type="entry name" value="DNA/RNA_pol_sf"/>
</dbReference>
<comment type="caution">
    <text evidence="2">The sequence shown here is derived from an EMBL/GenBank/DDBJ whole genome shotgun (WGS) entry which is preliminary data.</text>
</comment>
<dbReference type="EMBL" id="BKCJ010003806">
    <property type="protein sequence ID" value="GEU57299.1"/>
    <property type="molecule type" value="Genomic_DNA"/>
</dbReference>